<gene>
    <name evidence="1" type="ORF">C8F04DRAFT_968506</name>
</gene>
<keyword evidence="2" id="KW-1185">Reference proteome</keyword>
<accession>A0AAD6SBW2</accession>
<evidence type="ECO:0000313" key="1">
    <source>
        <dbReference type="EMBL" id="KAJ7024883.1"/>
    </source>
</evidence>
<proteinExistence type="predicted"/>
<comment type="caution">
    <text evidence="1">The sequence shown here is derived from an EMBL/GenBank/DDBJ whole genome shotgun (WGS) entry which is preliminary data.</text>
</comment>
<evidence type="ECO:0000313" key="2">
    <source>
        <dbReference type="Proteomes" id="UP001218188"/>
    </source>
</evidence>
<name>A0AAD6SBW2_9AGAR</name>
<protein>
    <submittedName>
        <fullName evidence="1">Uncharacterized protein</fullName>
    </submittedName>
</protein>
<sequence>WVSSNPSELLFWVPAHHRMGLVLPNTKLVIGRPQTAFSFEKFVHGSDWAKCYVPSRNAGV</sequence>
<dbReference type="AlphaFoldDB" id="A0AAD6SBW2"/>
<organism evidence="1 2">
    <name type="scientific">Mycena alexandri</name>
    <dbReference type="NCBI Taxonomy" id="1745969"/>
    <lineage>
        <taxon>Eukaryota</taxon>
        <taxon>Fungi</taxon>
        <taxon>Dikarya</taxon>
        <taxon>Basidiomycota</taxon>
        <taxon>Agaricomycotina</taxon>
        <taxon>Agaricomycetes</taxon>
        <taxon>Agaricomycetidae</taxon>
        <taxon>Agaricales</taxon>
        <taxon>Marasmiineae</taxon>
        <taxon>Mycenaceae</taxon>
        <taxon>Mycena</taxon>
    </lineage>
</organism>
<dbReference type="Proteomes" id="UP001218188">
    <property type="component" value="Unassembled WGS sequence"/>
</dbReference>
<dbReference type="EMBL" id="JARJCM010000163">
    <property type="protein sequence ID" value="KAJ7024883.1"/>
    <property type="molecule type" value="Genomic_DNA"/>
</dbReference>
<feature type="non-terminal residue" evidence="1">
    <location>
        <position position="1"/>
    </location>
</feature>
<reference evidence="1" key="1">
    <citation type="submission" date="2023-03" db="EMBL/GenBank/DDBJ databases">
        <title>Massive genome expansion in bonnet fungi (Mycena s.s.) driven by repeated elements and novel gene families across ecological guilds.</title>
        <authorList>
            <consortium name="Lawrence Berkeley National Laboratory"/>
            <person name="Harder C.B."/>
            <person name="Miyauchi S."/>
            <person name="Viragh M."/>
            <person name="Kuo A."/>
            <person name="Thoen E."/>
            <person name="Andreopoulos B."/>
            <person name="Lu D."/>
            <person name="Skrede I."/>
            <person name="Drula E."/>
            <person name="Henrissat B."/>
            <person name="Morin E."/>
            <person name="Kohler A."/>
            <person name="Barry K."/>
            <person name="LaButti K."/>
            <person name="Morin E."/>
            <person name="Salamov A."/>
            <person name="Lipzen A."/>
            <person name="Mereny Z."/>
            <person name="Hegedus B."/>
            <person name="Baldrian P."/>
            <person name="Stursova M."/>
            <person name="Weitz H."/>
            <person name="Taylor A."/>
            <person name="Grigoriev I.V."/>
            <person name="Nagy L.G."/>
            <person name="Martin F."/>
            <person name="Kauserud H."/>
        </authorList>
    </citation>
    <scope>NUCLEOTIDE SEQUENCE</scope>
    <source>
        <strain evidence="1">CBHHK200</strain>
    </source>
</reference>